<reference evidence="2" key="1">
    <citation type="submission" date="2015-01" db="EMBL/GenBank/DDBJ databases">
        <title>Ommochrome synthesis by a marine sediment metagenomic clone in Escherichia coli is catalyzed by a bacterial hemerythrin.</title>
        <authorList>
            <person name="Strand T.A."/>
            <person name="Panzella L."/>
            <person name="Ertesvaag H."/>
            <person name="D'Errico G."/>
            <person name="D'Ischia M."/>
            <person name="Drabloes F."/>
            <person name="Valla S."/>
        </authorList>
    </citation>
    <scope>NUCLEOTIDE SEQUENCE</scope>
</reference>
<accession>A0A1B0THB4</accession>
<protein>
    <submittedName>
        <fullName evidence="2">Cell cycle regulator GcrA family protein</fullName>
    </submittedName>
</protein>
<sequence>MSDEQLPGEPPQKLPWTDDRVELLKKLWAEGLSASQIAAKLAGGVTRNAVIGKVHRMGLSGRVTRARVSTPRTRKTREPSHPGRTSASGNAARVAGNNALKPLASVKPEPILEPVPIHIADIPVGERVTILMLSDKTCRWPIGDPGSEEFCFCGKAPKDGAPYCAGHAALAYQPQRDRSRRTG</sequence>
<feature type="region of interest" description="Disordered" evidence="1">
    <location>
        <begin position="64"/>
        <end position="93"/>
    </location>
</feature>
<dbReference type="InterPro" id="IPR011681">
    <property type="entry name" value="GcrA"/>
</dbReference>
<proteinExistence type="predicted"/>
<name>A0A1B0THB4_9BACT</name>
<evidence type="ECO:0000256" key="1">
    <source>
        <dbReference type="SAM" id="MobiDB-lite"/>
    </source>
</evidence>
<dbReference type="Gene3D" id="1.10.10.60">
    <property type="entry name" value="Homeodomain-like"/>
    <property type="match status" value="1"/>
</dbReference>
<dbReference type="Pfam" id="PF07750">
    <property type="entry name" value="GcrA"/>
    <property type="match status" value="1"/>
</dbReference>
<organism evidence="2">
    <name type="scientific">uncultured bacterium fosmid I5J7</name>
    <dbReference type="NCBI Taxonomy" id="1701911"/>
    <lineage>
        <taxon>Bacteria</taxon>
        <taxon>environmental samples</taxon>
    </lineage>
</organism>
<evidence type="ECO:0000313" key="2">
    <source>
        <dbReference type="EMBL" id="ALL53649.1"/>
    </source>
</evidence>
<dbReference type="AlphaFoldDB" id="A0A1B0THB4"/>
<dbReference type="EMBL" id="KP401859">
    <property type="protein sequence ID" value="ALL53649.1"/>
    <property type="molecule type" value="Genomic_DNA"/>
</dbReference>